<dbReference type="PANTHER" id="PTHR45968">
    <property type="entry name" value="OSJNBA0019K04.7 PROTEIN"/>
    <property type="match status" value="1"/>
</dbReference>
<dbReference type="Proteomes" id="UP000054558">
    <property type="component" value="Unassembled WGS sequence"/>
</dbReference>
<dbReference type="AlphaFoldDB" id="A0A1Y1IPG8"/>
<dbReference type="OrthoDB" id="269227at2759"/>
<dbReference type="GO" id="GO:0016614">
    <property type="term" value="F:oxidoreductase activity, acting on CH-OH group of donors"/>
    <property type="evidence" value="ECO:0007669"/>
    <property type="project" value="InterPro"/>
</dbReference>
<dbReference type="Gene3D" id="3.30.410.40">
    <property type="match status" value="1"/>
</dbReference>
<accession>A0A1Y1IPG8</accession>
<dbReference type="Pfam" id="PF05199">
    <property type="entry name" value="GMC_oxred_C"/>
    <property type="match status" value="1"/>
</dbReference>
<evidence type="ECO:0000313" key="2">
    <source>
        <dbReference type="EMBL" id="GAQ92634.1"/>
    </source>
</evidence>
<dbReference type="InterPro" id="IPR051871">
    <property type="entry name" value="GMC_Oxidoreductase-Related"/>
</dbReference>
<keyword evidence="3" id="KW-1185">Reference proteome</keyword>
<evidence type="ECO:0000313" key="3">
    <source>
        <dbReference type="Proteomes" id="UP000054558"/>
    </source>
</evidence>
<dbReference type="InterPro" id="IPR036188">
    <property type="entry name" value="FAD/NAD-bd_sf"/>
</dbReference>
<protein>
    <recommendedName>
        <fullName evidence="1">Glucose-methanol-choline oxidoreductase C-terminal domain-containing protein</fullName>
    </recommendedName>
</protein>
<gene>
    <name evidence="2" type="ORF">KFL_010780050</name>
</gene>
<dbReference type="InterPro" id="IPR007867">
    <property type="entry name" value="GMC_OxRtase_C"/>
</dbReference>
<feature type="domain" description="Glucose-methanol-choline oxidoreductase C-terminal" evidence="1">
    <location>
        <begin position="42"/>
        <end position="95"/>
    </location>
</feature>
<name>A0A1Y1IPG8_KLENI</name>
<proteinExistence type="predicted"/>
<reference evidence="2 3" key="1">
    <citation type="journal article" date="2014" name="Nat. Commun.">
        <title>Klebsormidium flaccidum genome reveals primary factors for plant terrestrial adaptation.</title>
        <authorList>
            <person name="Hori K."/>
            <person name="Maruyama F."/>
            <person name="Fujisawa T."/>
            <person name="Togashi T."/>
            <person name="Yamamoto N."/>
            <person name="Seo M."/>
            <person name="Sato S."/>
            <person name="Yamada T."/>
            <person name="Mori H."/>
            <person name="Tajima N."/>
            <person name="Moriyama T."/>
            <person name="Ikeuchi M."/>
            <person name="Watanabe M."/>
            <person name="Wada H."/>
            <person name="Kobayashi K."/>
            <person name="Saito M."/>
            <person name="Masuda T."/>
            <person name="Sasaki-Sekimoto Y."/>
            <person name="Mashiguchi K."/>
            <person name="Awai K."/>
            <person name="Shimojima M."/>
            <person name="Masuda S."/>
            <person name="Iwai M."/>
            <person name="Nobusawa T."/>
            <person name="Narise T."/>
            <person name="Kondo S."/>
            <person name="Saito H."/>
            <person name="Sato R."/>
            <person name="Murakawa M."/>
            <person name="Ihara Y."/>
            <person name="Oshima-Yamada Y."/>
            <person name="Ohtaka K."/>
            <person name="Satoh M."/>
            <person name="Sonobe K."/>
            <person name="Ishii M."/>
            <person name="Ohtani R."/>
            <person name="Kanamori-Sato M."/>
            <person name="Honoki R."/>
            <person name="Miyazaki D."/>
            <person name="Mochizuki H."/>
            <person name="Umetsu J."/>
            <person name="Higashi K."/>
            <person name="Shibata D."/>
            <person name="Kamiya Y."/>
            <person name="Sato N."/>
            <person name="Nakamura Y."/>
            <person name="Tabata S."/>
            <person name="Ida S."/>
            <person name="Kurokawa K."/>
            <person name="Ohta H."/>
        </authorList>
    </citation>
    <scope>NUCLEOTIDE SEQUENCE [LARGE SCALE GENOMIC DNA]</scope>
    <source>
        <strain evidence="2 3">NIES-2285</strain>
    </source>
</reference>
<evidence type="ECO:0000259" key="1">
    <source>
        <dbReference type="Pfam" id="PF05199"/>
    </source>
</evidence>
<organism evidence="2 3">
    <name type="scientific">Klebsormidium nitens</name>
    <name type="common">Green alga</name>
    <name type="synonym">Ulothrix nitens</name>
    <dbReference type="NCBI Taxonomy" id="105231"/>
    <lineage>
        <taxon>Eukaryota</taxon>
        <taxon>Viridiplantae</taxon>
        <taxon>Streptophyta</taxon>
        <taxon>Klebsormidiophyceae</taxon>
        <taxon>Klebsormidiales</taxon>
        <taxon>Klebsormidiaceae</taxon>
        <taxon>Klebsormidium</taxon>
    </lineage>
</organism>
<sequence>MEGVRILEAVRDSRALNPLKCEKVPGTMLRLVPGLANFPPGAYPRALPLNPDLDNESAAATWLEENLCTSWHMHGTCRVGEVVEKEHRVKGVGGLAQRLLHP</sequence>
<dbReference type="EMBL" id="DF238027">
    <property type="protein sequence ID" value="GAQ92634.1"/>
    <property type="molecule type" value="Genomic_DNA"/>
</dbReference>
<dbReference type="PANTHER" id="PTHR45968:SF3">
    <property type="entry name" value="OS04G0573100 PROTEIN"/>
    <property type="match status" value="1"/>
</dbReference>
<dbReference type="Gene3D" id="3.50.50.60">
    <property type="entry name" value="FAD/NAD(P)-binding domain"/>
    <property type="match status" value="1"/>
</dbReference>